<gene>
    <name evidence="1" type="ordered locus">BHWA1_02164</name>
</gene>
<dbReference type="AlphaFoldDB" id="A0A3B6V9T5"/>
<evidence type="ECO:0000313" key="2">
    <source>
        <dbReference type="Proteomes" id="UP000001803"/>
    </source>
</evidence>
<keyword evidence="2" id="KW-1185">Reference proteome</keyword>
<protein>
    <submittedName>
        <fullName evidence="1">Uncharacterized protein</fullName>
    </submittedName>
</protein>
<reference evidence="1 2" key="1">
    <citation type="journal article" date="2009" name="PLoS ONE">
        <title>Genome sequence of the pathogenic intestinal spirochete Brachyspira hyodysenteriae reveals adaptations to its lifestyle in the porcine large intestine.</title>
        <authorList>
            <person name="Bellgard M.I."/>
            <person name="Wanchanthuek P."/>
            <person name="La T."/>
            <person name="Ryan K."/>
            <person name="Moolhuijzen P."/>
            <person name="Albertyn Z."/>
            <person name="Shaban B."/>
            <person name="Motro Y."/>
            <person name="Dunn D.S."/>
            <person name="Schibeci D."/>
            <person name="Hunter A."/>
            <person name="Barrero R."/>
            <person name="Phillips N.D."/>
            <person name="Hampson D.J."/>
        </authorList>
    </citation>
    <scope>NUCLEOTIDE SEQUENCE [LARGE SCALE GENOMIC DNA]</scope>
    <source>
        <strain evidence="2">ATCC 49526 / WA1</strain>
    </source>
</reference>
<organism evidence="1 2">
    <name type="scientific">Brachyspira hyodysenteriae (strain ATCC 49526 / WA1)</name>
    <dbReference type="NCBI Taxonomy" id="565034"/>
    <lineage>
        <taxon>Bacteria</taxon>
        <taxon>Pseudomonadati</taxon>
        <taxon>Spirochaetota</taxon>
        <taxon>Spirochaetia</taxon>
        <taxon>Brachyspirales</taxon>
        <taxon>Brachyspiraceae</taxon>
        <taxon>Brachyspira</taxon>
    </lineage>
</organism>
<evidence type="ECO:0000313" key="1">
    <source>
        <dbReference type="EMBL" id="ACN84622.1"/>
    </source>
</evidence>
<proteinExistence type="predicted"/>
<accession>A0A3B6V9T5</accession>
<sequence>MNYDKNNNNFLNLTNNEIEYLNFCKDANINGKINSNDRKILNELKLKYKISDERALKIELYIPYFENIKKDIILSKMYQIIIY</sequence>
<dbReference type="EMBL" id="CP001357">
    <property type="protein sequence ID" value="ACN84622.1"/>
    <property type="molecule type" value="Genomic_DNA"/>
</dbReference>
<dbReference type="STRING" id="565034.BHWA1_02164"/>
<dbReference type="KEGG" id="bhy:BHWA1_02164"/>
<dbReference type="RefSeq" id="WP_012671655.1">
    <property type="nucleotide sequence ID" value="NC_012225.1"/>
</dbReference>
<name>A0A3B6V9T5_BRAHW</name>
<dbReference type="GeneID" id="63963319"/>
<dbReference type="Proteomes" id="UP000001803">
    <property type="component" value="Chromosome"/>
</dbReference>